<feature type="domain" description="Helicase HerA central" evidence="1">
    <location>
        <begin position="344"/>
        <end position="559"/>
    </location>
</feature>
<accession>A0A2M8EMP5</accession>
<dbReference type="AlphaFoldDB" id="A0A2M8EMP5"/>
<dbReference type="InterPro" id="IPR058441">
    <property type="entry name" value="DUF8128"/>
</dbReference>
<dbReference type="InterPro" id="IPR027417">
    <property type="entry name" value="P-loop_NTPase"/>
</dbReference>
<dbReference type="InterPro" id="IPR032689">
    <property type="entry name" value="TraG-D_C"/>
</dbReference>
<name>A0A2M8EMP5_UNCKA</name>
<dbReference type="Gene3D" id="3.40.50.300">
    <property type="entry name" value="P-loop containing nucleotide triphosphate hydrolases"/>
    <property type="match status" value="2"/>
</dbReference>
<dbReference type="PANTHER" id="PTHR30121:SF6">
    <property type="entry name" value="SLR6007 PROTEIN"/>
    <property type="match status" value="1"/>
</dbReference>
<evidence type="ECO:0000313" key="5">
    <source>
        <dbReference type="Proteomes" id="UP000229756"/>
    </source>
</evidence>
<reference evidence="5" key="1">
    <citation type="submission" date="2017-09" db="EMBL/GenBank/DDBJ databases">
        <title>Depth-based differentiation of microbial function through sediment-hosted aquifers and enrichment of novel symbionts in the deep terrestrial subsurface.</title>
        <authorList>
            <person name="Probst A.J."/>
            <person name="Ladd B."/>
            <person name="Jarett J.K."/>
            <person name="Geller-Mcgrath D.E."/>
            <person name="Sieber C.M.K."/>
            <person name="Emerson J.B."/>
            <person name="Anantharaman K."/>
            <person name="Thomas B.C."/>
            <person name="Malmstrom R."/>
            <person name="Stieglmeier M."/>
            <person name="Klingl A."/>
            <person name="Woyke T."/>
            <person name="Ryan C.M."/>
            <person name="Banfield J.F."/>
        </authorList>
    </citation>
    <scope>NUCLEOTIDE SEQUENCE [LARGE SCALE GENOMIC DNA]</scope>
</reference>
<feature type="domain" description="TraD/TraG TraM recognition site" evidence="2">
    <location>
        <begin position="595"/>
        <end position="656"/>
    </location>
</feature>
<dbReference type="SUPFAM" id="SSF52540">
    <property type="entry name" value="P-loop containing nucleoside triphosphate hydrolases"/>
    <property type="match status" value="1"/>
</dbReference>
<dbReference type="EMBL" id="PFSJ01000004">
    <property type="protein sequence ID" value="PJC24013.1"/>
    <property type="molecule type" value="Genomic_DNA"/>
</dbReference>
<dbReference type="Pfam" id="PF26449">
    <property type="entry name" value="DUF8128"/>
    <property type="match status" value="1"/>
</dbReference>
<evidence type="ECO:0008006" key="6">
    <source>
        <dbReference type="Google" id="ProtNLM"/>
    </source>
</evidence>
<gene>
    <name evidence="4" type="ORF">CO058_00475</name>
</gene>
<dbReference type="Pfam" id="PF01935">
    <property type="entry name" value="DUF87"/>
    <property type="match status" value="1"/>
</dbReference>
<evidence type="ECO:0000259" key="1">
    <source>
        <dbReference type="Pfam" id="PF01935"/>
    </source>
</evidence>
<evidence type="ECO:0000259" key="2">
    <source>
        <dbReference type="Pfam" id="PF12696"/>
    </source>
</evidence>
<dbReference type="Pfam" id="PF12696">
    <property type="entry name" value="TraG-D_C"/>
    <property type="match status" value="1"/>
</dbReference>
<sequence>MRVKRQMKLKFDAIIFVMKFLLVKVPHNNEYTYEQGLALISSLVSRSPNRNIFSFSKSNTTIYSFNIISVSQNIYFIIGTKETELIHLKNQLLAQYGKADVIDLDSFEQIGNVNFANIQFAELNLSKSGNLPIKTMTGFQDVDPLGSVLSSMSRSPDPNALFWIQIILTPANNNWQKRASSRINAINASEIKSQRMQTESTLIQEKIKYYGFNANIRLISDTYANINYMSGAFSIFSEPSGNSLSIKNPNIFSKTKLQTAIATHSSYGTSNLLNSLEIATLWHLPSGSLNIPNIKWGKRLQLDPPEDLPIARENSTDEEKKDITFIGKVNYKNRDHIFGIKSKDRLRHVYIVGKTGTGKSWFIDNMAIEDIRKGNGVAVLDPHGDAIDNIMEYIPKNRINDVCYFNPADPEYAYPLNILEVKNENQKELVVSGIIAIFYKLYSESWGPRLEHILRNVLFTLVEAEDATLPDVMKILHDKKYRDSVLQNVDDPQLHQFWKKEYEAMSEKFMSEAISPILNKVGQFVTSPLIRRIIAHKKSKVIISDLMNNKKIFLADLSQGKIGEDNATLLGSMLITQIQVAAMNRAFQKEEDRIPFYLYVDEFQNFATSSFTKILSEARKYKLGLTLANQYITQIDENVMGAILGNVGTIACFNVGARDSEILYKEFGTSIDAEDLTSLDSYQMIIKMMISSVTTNAFTYYSLPLPKNKSGHREKIIGHSRKTYGIKIN</sequence>
<comment type="caution">
    <text evidence="4">The sequence shown here is derived from an EMBL/GenBank/DDBJ whole genome shotgun (WGS) entry which is preliminary data.</text>
</comment>
<dbReference type="PANTHER" id="PTHR30121">
    <property type="entry name" value="UNCHARACTERIZED PROTEIN YJGR-RELATED"/>
    <property type="match status" value="1"/>
</dbReference>
<dbReference type="Proteomes" id="UP000229756">
    <property type="component" value="Unassembled WGS sequence"/>
</dbReference>
<feature type="domain" description="DUF8128" evidence="3">
    <location>
        <begin position="26"/>
        <end position="296"/>
    </location>
</feature>
<evidence type="ECO:0000259" key="3">
    <source>
        <dbReference type="Pfam" id="PF26449"/>
    </source>
</evidence>
<dbReference type="InterPro" id="IPR051162">
    <property type="entry name" value="T4SS_component"/>
</dbReference>
<proteinExistence type="predicted"/>
<protein>
    <recommendedName>
        <fullName evidence="6">Type IV secretion system coupling protein TraD DNA-binding domain-containing protein</fullName>
    </recommendedName>
</protein>
<dbReference type="CDD" id="cd01127">
    <property type="entry name" value="TrwB_TraG_TraD_VirD4"/>
    <property type="match status" value="1"/>
</dbReference>
<dbReference type="InterPro" id="IPR002789">
    <property type="entry name" value="HerA_central"/>
</dbReference>
<evidence type="ECO:0000313" key="4">
    <source>
        <dbReference type="EMBL" id="PJC24013.1"/>
    </source>
</evidence>
<organism evidence="4 5">
    <name type="scientific">candidate division WWE3 bacterium CG_4_9_14_0_2_um_filter_35_11</name>
    <dbReference type="NCBI Taxonomy" id="1975077"/>
    <lineage>
        <taxon>Bacteria</taxon>
        <taxon>Katanobacteria</taxon>
    </lineage>
</organism>